<feature type="coiled-coil region" evidence="1">
    <location>
        <begin position="123"/>
        <end position="150"/>
    </location>
</feature>
<dbReference type="AlphaFoldDB" id="A0A5B8R1T0"/>
<proteinExistence type="predicted"/>
<dbReference type="KEGG" id="sdeo:D0436_19160"/>
<dbReference type="RefSeq" id="WP_023268746.1">
    <property type="nucleotide sequence ID" value="NZ_BSOL01000017.1"/>
</dbReference>
<dbReference type="Proteomes" id="UP000321124">
    <property type="component" value="Chromosome"/>
</dbReference>
<dbReference type="EMBL" id="CP031775">
    <property type="protein sequence ID" value="QDZ92402.1"/>
    <property type="molecule type" value="Genomic_DNA"/>
</dbReference>
<accession>A0A5B8R1T0</accession>
<gene>
    <name evidence="2" type="ORF">D0436_19160</name>
</gene>
<evidence type="ECO:0008006" key="4">
    <source>
        <dbReference type="Google" id="ProtNLM"/>
    </source>
</evidence>
<sequence>MDFSKNYETTVQTLTAIRKLTDLLDKAKSQKSILPSRAYKIGSVNFDSLTKISTSAALVLTSEISKWNNLSGDKLRPSVSKWSENIYLQFQQLGFFDLFKIKPTADYLPQKSLQNNIDFVRYIKGCCDNSEESKRKKKQLKEEIKNIVGKSVPKWTFLHSGLTEAVTNVIHHAYPENNEYTDKSWYLTGSFNRKTKEMKIAFFDQGIGIPNSLPASGLWENIISYFSKFKIGIAEQKRDEVLLKAAVSIDRTSTNKNDRGKGLQDLIEFIKVFGSGYISILSYSGLYKYEIKDGLEKIKTERLERPIYGTLIIWSVVLNEDLE</sequence>
<evidence type="ECO:0000256" key="1">
    <source>
        <dbReference type="SAM" id="Coils"/>
    </source>
</evidence>
<organism evidence="2 3">
    <name type="scientific">Shewanella decolorationis</name>
    <dbReference type="NCBI Taxonomy" id="256839"/>
    <lineage>
        <taxon>Bacteria</taxon>
        <taxon>Pseudomonadati</taxon>
        <taxon>Pseudomonadota</taxon>
        <taxon>Gammaproteobacteria</taxon>
        <taxon>Alteromonadales</taxon>
        <taxon>Shewanellaceae</taxon>
        <taxon>Shewanella</taxon>
    </lineage>
</organism>
<reference evidence="2 3" key="1">
    <citation type="journal article" date="2019" name="Ecotoxicol. Environ. Saf.">
        <title>Microbial characterization of heavy metal resistant bacterial strains isolated from an electroplating wastewater treatment plant.</title>
        <authorList>
            <person name="Cai X."/>
            <person name="Zheng X."/>
            <person name="Zhang D."/>
            <person name="Iqbal W."/>
            <person name="Liu C."/>
            <person name="Yang B."/>
            <person name="Zhao X."/>
            <person name="Lu X."/>
            <person name="Mao Y."/>
        </authorList>
    </citation>
    <scope>NUCLEOTIDE SEQUENCE [LARGE SCALE GENOMIC DNA]</scope>
    <source>
        <strain evidence="2 3">Ni1-3</strain>
    </source>
</reference>
<evidence type="ECO:0000313" key="3">
    <source>
        <dbReference type="Proteomes" id="UP000321124"/>
    </source>
</evidence>
<protein>
    <recommendedName>
        <fullName evidence="4">ATP-binding protein</fullName>
    </recommendedName>
</protein>
<evidence type="ECO:0000313" key="2">
    <source>
        <dbReference type="EMBL" id="QDZ92402.1"/>
    </source>
</evidence>
<name>A0A5B8R1T0_9GAMM</name>
<keyword evidence="1" id="KW-0175">Coiled coil</keyword>